<dbReference type="Proteomes" id="UP000701801">
    <property type="component" value="Unassembled WGS sequence"/>
</dbReference>
<dbReference type="EMBL" id="CAJVRM010000010">
    <property type="protein sequence ID" value="CAG8971125.1"/>
    <property type="molecule type" value="Genomic_DNA"/>
</dbReference>
<organism evidence="1 2">
    <name type="scientific">Hymenoscyphus albidus</name>
    <dbReference type="NCBI Taxonomy" id="595503"/>
    <lineage>
        <taxon>Eukaryota</taxon>
        <taxon>Fungi</taxon>
        <taxon>Dikarya</taxon>
        <taxon>Ascomycota</taxon>
        <taxon>Pezizomycotina</taxon>
        <taxon>Leotiomycetes</taxon>
        <taxon>Helotiales</taxon>
        <taxon>Helotiaceae</taxon>
        <taxon>Hymenoscyphus</taxon>
    </lineage>
</organism>
<keyword evidence="2" id="KW-1185">Reference proteome</keyword>
<accession>A0A9N9LDC3</accession>
<gene>
    <name evidence="1" type="ORF">HYALB_00008603</name>
</gene>
<protein>
    <submittedName>
        <fullName evidence="1">Uncharacterized protein</fullName>
    </submittedName>
</protein>
<evidence type="ECO:0000313" key="2">
    <source>
        <dbReference type="Proteomes" id="UP000701801"/>
    </source>
</evidence>
<reference evidence="1" key="1">
    <citation type="submission" date="2021-07" db="EMBL/GenBank/DDBJ databases">
        <authorList>
            <person name="Durling M."/>
        </authorList>
    </citation>
    <scope>NUCLEOTIDE SEQUENCE</scope>
</reference>
<name>A0A9N9LDC3_9HELO</name>
<comment type="caution">
    <text evidence="1">The sequence shown here is derived from an EMBL/GenBank/DDBJ whole genome shotgun (WGS) entry which is preliminary data.</text>
</comment>
<sequence length="134" mass="14583">MLPNLLFRPPDPRYELKVYLHLVPTSTASNRYNNKMKFQSILVLIGIVNGINAFQYVLASCKNADNSLHEANTKTACSNAKSTFNCSDCTFEMVIDGSGNGGPPRPRCSSDRQLINDVQWGELCKALGNGAVGG</sequence>
<dbReference type="AlphaFoldDB" id="A0A9N9LDC3"/>
<dbReference type="OrthoDB" id="10368979at2759"/>
<evidence type="ECO:0000313" key="1">
    <source>
        <dbReference type="EMBL" id="CAG8971125.1"/>
    </source>
</evidence>
<proteinExistence type="predicted"/>